<comment type="caution">
    <text evidence="2">The sequence shown here is derived from an EMBL/GenBank/DDBJ whole genome shotgun (WGS) entry which is preliminary data.</text>
</comment>
<dbReference type="PANTHER" id="PTHR38037">
    <property type="entry name" value="ZN_PROTEASE DOMAIN-CONTAINING PROTEIN"/>
    <property type="match status" value="1"/>
</dbReference>
<evidence type="ECO:0000313" key="3">
    <source>
        <dbReference type="Proteomes" id="UP000268857"/>
    </source>
</evidence>
<dbReference type="SUPFAM" id="SSF50630">
    <property type="entry name" value="Acid proteases"/>
    <property type="match status" value="1"/>
</dbReference>
<dbReference type="AlphaFoldDB" id="A0A3S0XY58"/>
<gene>
    <name evidence="2" type="ORF">PCC6912_63410</name>
</gene>
<dbReference type="InterPro" id="IPR008503">
    <property type="entry name" value="Asp_endopeptidase"/>
</dbReference>
<dbReference type="EMBL" id="RSCJ01000050">
    <property type="protein sequence ID" value="RUR72363.1"/>
    <property type="molecule type" value="Genomic_DNA"/>
</dbReference>
<feature type="domain" description="Retropepsin-like aspartic endopeptidase" evidence="1">
    <location>
        <begin position="48"/>
        <end position="181"/>
    </location>
</feature>
<dbReference type="InterPro" id="IPR021109">
    <property type="entry name" value="Peptidase_aspartic_dom_sf"/>
</dbReference>
<evidence type="ECO:0000313" key="2">
    <source>
        <dbReference type="EMBL" id="RUR72363.1"/>
    </source>
</evidence>
<dbReference type="Pfam" id="PF05618">
    <property type="entry name" value="Zn_protease"/>
    <property type="match status" value="1"/>
</dbReference>
<dbReference type="Proteomes" id="UP000268857">
    <property type="component" value="Unassembled WGS sequence"/>
</dbReference>
<sequence>MRSELNFSILYSPKTIFIIIFIGLLSLPGCVSQKTQASNRVAKNAQTVGWVEKARIPGVGKEVKVKLDTGATTTSINAEILEKPEEDSEAGGMIKFRFIDKEGNDVVFERPIVRWVEIKSREGANLRRPVVRMKFCVANRWIEEEVNLADRDDFNYPVLIGRNMLKQAKLVVDSSQTFTTDPSCPAEEAQR</sequence>
<accession>A0A3S0XY58</accession>
<dbReference type="OrthoDB" id="9782977at2"/>
<evidence type="ECO:0000259" key="1">
    <source>
        <dbReference type="Pfam" id="PF05618"/>
    </source>
</evidence>
<dbReference type="PANTHER" id="PTHR38037:SF2">
    <property type="entry name" value="ATP-DEPENDENT ZINC PROTEASE DOMAIN-CONTAINING PROTEIN-RELATED"/>
    <property type="match status" value="1"/>
</dbReference>
<name>A0A3S0XY58_CHLFR</name>
<protein>
    <recommendedName>
        <fullName evidence="1">Retropepsin-like aspartic endopeptidase domain-containing protein</fullName>
    </recommendedName>
</protein>
<keyword evidence="3" id="KW-1185">Reference proteome</keyword>
<proteinExistence type="predicted"/>
<dbReference type="RefSeq" id="WP_016878365.1">
    <property type="nucleotide sequence ID" value="NZ_AJLN01000119.1"/>
</dbReference>
<organism evidence="2 3">
    <name type="scientific">Chlorogloeopsis fritschii PCC 6912</name>
    <dbReference type="NCBI Taxonomy" id="211165"/>
    <lineage>
        <taxon>Bacteria</taxon>
        <taxon>Bacillati</taxon>
        <taxon>Cyanobacteriota</taxon>
        <taxon>Cyanophyceae</taxon>
        <taxon>Nostocales</taxon>
        <taxon>Chlorogloeopsidaceae</taxon>
        <taxon>Chlorogloeopsis</taxon>
    </lineage>
</organism>
<dbReference type="Gene3D" id="2.40.70.10">
    <property type="entry name" value="Acid Proteases"/>
    <property type="match status" value="1"/>
</dbReference>
<dbReference type="STRING" id="211165.GCA_000317285_05407"/>
<reference evidence="2 3" key="1">
    <citation type="journal article" date="2019" name="Genome Biol. Evol.">
        <title>Day and night: Metabolic profiles and evolutionary relationships of six axenic non-marine cyanobacteria.</title>
        <authorList>
            <person name="Will S.E."/>
            <person name="Henke P."/>
            <person name="Boedeker C."/>
            <person name="Huang S."/>
            <person name="Brinkmann H."/>
            <person name="Rohde M."/>
            <person name="Jarek M."/>
            <person name="Friedl T."/>
            <person name="Seufert S."/>
            <person name="Schumacher M."/>
            <person name="Overmann J."/>
            <person name="Neumann-Schaal M."/>
            <person name="Petersen J."/>
        </authorList>
    </citation>
    <scope>NUCLEOTIDE SEQUENCE [LARGE SCALE GENOMIC DNA]</scope>
    <source>
        <strain evidence="2 3">PCC 6912</strain>
    </source>
</reference>